<name>A0A197JYP1_9FUNG</name>
<dbReference type="GO" id="GO:0003677">
    <property type="term" value="F:DNA binding"/>
    <property type="evidence" value="ECO:0007669"/>
    <property type="project" value="TreeGrafter"/>
</dbReference>
<dbReference type="InterPro" id="IPR009072">
    <property type="entry name" value="Histone-fold"/>
</dbReference>
<keyword evidence="6" id="KW-0539">Nucleus</keyword>
<evidence type="ECO:0000259" key="9">
    <source>
        <dbReference type="Pfam" id="PF05236"/>
    </source>
</evidence>
<dbReference type="GO" id="GO:0006367">
    <property type="term" value="P:transcription initiation at RNA polymerase II promoter"/>
    <property type="evidence" value="ECO:0007669"/>
    <property type="project" value="TreeGrafter"/>
</dbReference>
<keyword evidence="4" id="KW-0805">Transcription regulation</keyword>
<comment type="function">
    <text evidence="7">Functions as a component of the DNA-binding general transcription factor complex TFIID. Binding of TFIID to a promoter (with or without TATA element) is the initial step in pre-initiation complex (PIC) formation. TFIID plays a key role in the regulation of gene expression by RNA polymerase II through different activities such as transcription activator interaction, core promoter recognition and selectivity, TFIIA and TFIIB interaction, chromatin modification (histone acetylation by TAF1), facilitation of DNA opening and initiation of transcription.</text>
</comment>
<evidence type="ECO:0000256" key="1">
    <source>
        <dbReference type="ARBA" id="ARBA00004123"/>
    </source>
</evidence>
<evidence type="ECO:0000313" key="10">
    <source>
        <dbReference type="EMBL" id="OAQ30068.1"/>
    </source>
</evidence>
<reference evidence="10 11" key="1">
    <citation type="submission" date="2016-05" db="EMBL/GenBank/DDBJ databases">
        <title>Genome sequencing reveals origins of a unique bacterial endosymbiosis in the earliest lineages of terrestrial Fungi.</title>
        <authorList>
            <consortium name="DOE Joint Genome Institute"/>
            <person name="Uehling J."/>
            <person name="Gryganskyi A."/>
            <person name="Hameed K."/>
            <person name="Tschaplinski T."/>
            <person name="Misztal P."/>
            <person name="Wu S."/>
            <person name="Desiro A."/>
            <person name="Vande Pol N."/>
            <person name="Du Z.-Y."/>
            <person name="Zienkiewicz A."/>
            <person name="Zienkiewicz K."/>
            <person name="Morin E."/>
            <person name="Tisserant E."/>
            <person name="Splivallo R."/>
            <person name="Hainaut M."/>
            <person name="Henrissat B."/>
            <person name="Ohm R."/>
            <person name="Kuo A."/>
            <person name="Yan J."/>
            <person name="Lipzen A."/>
            <person name="Nolan M."/>
            <person name="Labutti K."/>
            <person name="Barry K."/>
            <person name="Goldstein A."/>
            <person name="Labbe J."/>
            <person name="Schadt C."/>
            <person name="Tuskan G."/>
            <person name="Grigoriev I."/>
            <person name="Martin F."/>
            <person name="Vilgalys R."/>
            <person name="Bonito G."/>
        </authorList>
    </citation>
    <scope>NUCLEOTIDE SEQUENCE [LARGE SCALE GENOMIC DNA]</scope>
    <source>
        <strain evidence="10 11">AG-77</strain>
    </source>
</reference>
<dbReference type="GO" id="GO:0016251">
    <property type="term" value="F:RNA polymerase II general transcription initiation factor activity"/>
    <property type="evidence" value="ECO:0007669"/>
    <property type="project" value="TreeGrafter"/>
</dbReference>
<organism evidence="10 11">
    <name type="scientific">Linnemannia elongata AG-77</name>
    <dbReference type="NCBI Taxonomy" id="1314771"/>
    <lineage>
        <taxon>Eukaryota</taxon>
        <taxon>Fungi</taxon>
        <taxon>Fungi incertae sedis</taxon>
        <taxon>Mucoromycota</taxon>
        <taxon>Mortierellomycotina</taxon>
        <taxon>Mortierellomycetes</taxon>
        <taxon>Mortierellales</taxon>
        <taxon>Mortierellaceae</taxon>
        <taxon>Linnemannia</taxon>
    </lineage>
</organism>
<dbReference type="PANTHER" id="PTHR15138:SF14">
    <property type="entry name" value="TRANSCRIPTION INITIATION FACTOR TFIID SUBUNIT 4"/>
    <property type="match status" value="1"/>
</dbReference>
<dbReference type="Gene3D" id="1.10.20.10">
    <property type="entry name" value="Histone, subunit A"/>
    <property type="match status" value="1"/>
</dbReference>
<dbReference type="OrthoDB" id="21060at2759"/>
<evidence type="ECO:0000256" key="6">
    <source>
        <dbReference type="ARBA" id="ARBA00023242"/>
    </source>
</evidence>
<dbReference type="EMBL" id="KV442037">
    <property type="protein sequence ID" value="OAQ30068.1"/>
    <property type="molecule type" value="Genomic_DNA"/>
</dbReference>
<dbReference type="Pfam" id="PF05236">
    <property type="entry name" value="TAF4"/>
    <property type="match status" value="1"/>
</dbReference>
<keyword evidence="11" id="KW-1185">Reference proteome</keyword>
<gene>
    <name evidence="10" type="ORF">K457DRAFT_137186</name>
</gene>
<accession>A0A197JYP1</accession>
<dbReference type="Proteomes" id="UP000078512">
    <property type="component" value="Unassembled WGS sequence"/>
</dbReference>
<evidence type="ECO:0000256" key="5">
    <source>
        <dbReference type="ARBA" id="ARBA00023163"/>
    </source>
</evidence>
<dbReference type="PANTHER" id="PTHR15138">
    <property type="entry name" value="TRANSCRIPTION INITIATION FACTOR TFIID SUBUNIT 4"/>
    <property type="match status" value="1"/>
</dbReference>
<feature type="domain" description="Transcription initiation factor TFIID component TAF4 C-terminal" evidence="9">
    <location>
        <begin position="19"/>
        <end position="247"/>
    </location>
</feature>
<evidence type="ECO:0000256" key="8">
    <source>
        <dbReference type="ARBA" id="ARBA00031747"/>
    </source>
</evidence>
<proteinExistence type="inferred from homology"/>
<keyword evidence="5" id="KW-0804">Transcription</keyword>
<evidence type="ECO:0000256" key="2">
    <source>
        <dbReference type="ARBA" id="ARBA00006178"/>
    </source>
</evidence>
<comment type="subcellular location">
    <subcellularLocation>
        <location evidence="1">Nucleus</location>
    </subcellularLocation>
</comment>
<dbReference type="InterPro" id="IPR045144">
    <property type="entry name" value="TAF4"/>
</dbReference>
<dbReference type="GO" id="GO:0046982">
    <property type="term" value="F:protein heterodimerization activity"/>
    <property type="evidence" value="ECO:0007669"/>
    <property type="project" value="InterPro"/>
</dbReference>
<evidence type="ECO:0000256" key="7">
    <source>
        <dbReference type="ARBA" id="ARBA00025346"/>
    </source>
</evidence>
<dbReference type="InterPro" id="IPR007900">
    <property type="entry name" value="TAF4_C"/>
</dbReference>
<dbReference type="AlphaFoldDB" id="A0A197JYP1"/>
<evidence type="ECO:0000313" key="11">
    <source>
        <dbReference type="Proteomes" id="UP000078512"/>
    </source>
</evidence>
<dbReference type="STRING" id="1314771.A0A197JYP1"/>
<evidence type="ECO:0000256" key="3">
    <source>
        <dbReference type="ARBA" id="ARBA00017306"/>
    </source>
</evidence>
<protein>
    <recommendedName>
        <fullName evidence="3">Transcription initiation factor TFIID subunit 4</fullName>
    </recommendedName>
    <alternativeName>
        <fullName evidence="8">TBP-associated factor 4</fullName>
    </alternativeName>
</protein>
<dbReference type="GO" id="GO:0005669">
    <property type="term" value="C:transcription factor TFIID complex"/>
    <property type="evidence" value="ECO:0007669"/>
    <property type="project" value="InterPro"/>
</dbReference>
<sequence>MRKTIAILNRAFRVLFVLARRHELQKVEREVLAYLALATMQRLRVLIERMIHVSRHRRRSSSETFGPPLMYDIDHAMFHLGIGQDVKKQLLAIERVEREEELKYKEHIAVLHEQKLAASEDAKDGDGGKAKKRVSFGDDAKVKEPKLVLKKEKEKLRFANQTALKFAGNRGEKRTYAWMAGSGGVLRQPRDSDLIVLDPSSPSSPSSSDFLLGATEESRFIRGLCNSLGKVNIKDALFCLEHDWGGKGTGLRVLIKNYVK</sequence>
<evidence type="ECO:0000256" key="4">
    <source>
        <dbReference type="ARBA" id="ARBA00023015"/>
    </source>
</evidence>
<comment type="similarity">
    <text evidence="2">Belongs to the TAF4 family.</text>
</comment>